<reference evidence="2" key="2">
    <citation type="submission" date="2015-01" db="EMBL/GenBank/DDBJ databases">
        <title>Evolutionary Origins and Diversification of the Mycorrhizal Mutualists.</title>
        <authorList>
            <consortium name="DOE Joint Genome Institute"/>
            <consortium name="Mycorrhizal Genomics Consortium"/>
            <person name="Kohler A."/>
            <person name="Kuo A."/>
            <person name="Nagy L.G."/>
            <person name="Floudas D."/>
            <person name="Copeland A."/>
            <person name="Barry K.W."/>
            <person name="Cichocki N."/>
            <person name="Veneault-Fourrey C."/>
            <person name="LaButti K."/>
            <person name="Lindquist E.A."/>
            <person name="Lipzen A."/>
            <person name="Lundell T."/>
            <person name="Morin E."/>
            <person name="Murat C."/>
            <person name="Riley R."/>
            <person name="Ohm R."/>
            <person name="Sun H."/>
            <person name="Tunlid A."/>
            <person name="Henrissat B."/>
            <person name="Grigoriev I.V."/>
            <person name="Hibbett D.S."/>
            <person name="Martin F."/>
        </authorList>
    </citation>
    <scope>NUCLEOTIDE SEQUENCE [LARGE SCALE GENOMIC DNA]</scope>
    <source>
        <strain evidence="2">Marx 270</strain>
    </source>
</reference>
<dbReference type="EMBL" id="KN831951">
    <property type="protein sequence ID" value="KIO10837.1"/>
    <property type="molecule type" value="Genomic_DNA"/>
</dbReference>
<organism evidence="1 2">
    <name type="scientific">Pisolithus tinctorius Marx 270</name>
    <dbReference type="NCBI Taxonomy" id="870435"/>
    <lineage>
        <taxon>Eukaryota</taxon>
        <taxon>Fungi</taxon>
        <taxon>Dikarya</taxon>
        <taxon>Basidiomycota</taxon>
        <taxon>Agaricomycotina</taxon>
        <taxon>Agaricomycetes</taxon>
        <taxon>Agaricomycetidae</taxon>
        <taxon>Boletales</taxon>
        <taxon>Sclerodermatineae</taxon>
        <taxon>Pisolithaceae</taxon>
        <taxon>Pisolithus</taxon>
    </lineage>
</organism>
<keyword evidence="2" id="KW-1185">Reference proteome</keyword>
<dbReference type="AlphaFoldDB" id="A0A0C3KMN7"/>
<dbReference type="InParanoid" id="A0A0C3KMN7"/>
<name>A0A0C3KMN7_PISTI</name>
<dbReference type="Proteomes" id="UP000054217">
    <property type="component" value="Unassembled WGS sequence"/>
</dbReference>
<protein>
    <submittedName>
        <fullName evidence="1">Uncharacterized protein</fullName>
    </submittedName>
</protein>
<sequence length="62" mass="7109">MVRWHLHGINVYTNHETGRQPVIPDSYQETSLSQEAPMLSELSDQTTIPQVMARLRQLAPVH</sequence>
<dbReference type="HOGENOM" id="CLU_2905134_0_0_1"/>
<accession>A0A0C3KMN7</accession>
<evidence type="ECO:0000313" key="2">
    <source>
        <dbReference type="Proteomes" id="UP000054217"/>
    </source>
</evidence>
<reference evidence="1 2" key="1">
    <citation type="submission" date="2014-04" db="EMBL/GenBank/DDBJ databases">
        <authorList>
            <consortium name="DOE Joint Genome Institute"/>
            <person name="Kuo A."/>
            <person name="Kohler A."/>
            <person name="Costa M.D."/>
            <person name="Nagy L.G."/>
            <person name="Floudas D."/>
            <person name="Copeland A."/>
            <person name="Barry K.W."/>
            <person name="Cichocki N."/>
            <person name="Veneault-Fourrey C."/>
            <person name="LaButti K."/>
            <person name="Lindquist E.A."/>
            <person name="Lipzen A."/>
            <person name="Lundell T."/>
            <person name="Morin E."/>
            <person name="Murat C."/>
            <person name="Sun H."/>
            <person name="Tunlid A."/>
            <person name="Henrissat B."/>
            <person name="Grigoriev I.V."/>
            <person name="Hibbett D.S."/>
            <person name="Martin F."/>
            <person name="Nordberg H.P."/>
            <person name="Cantor M.N."/>
            <person name="Hua S.X."/>
        </authorList>
    </citation>
    <scope>NUCLEOTIDE SEQUENCE [LARGE SCALE GENOMIC DNA]</scope>
    <source>
        <strain evidence="1 2">Marx 270</strain>
    </source>
</reference>
<gene>
    <name evidence="1" type="ORF">M404DRAFT_995297</name>
</gene>
<evidence type="ECO:0000313" key="1">
    <source>
        <dbReference type="EMBL" id="KIO10837.1"/>
    </source>
</evidence>
<proteinExistence type="predicted"/>